<keyword evidence="6" id="KW-1185">Reference proteome</keyword>
<accession>A0A8S1HGR1</accession>
<evidence type="ECO:0000313" key="6">
    <source>
        <dbReference type="Proteomes" id="UP000835052"/>
    </source>
</evidence>
<keyword evidence="2" id="KW-0804">Transcription</keyword>
<dbReference type="PANTHER" id="PTHR47630">
    <property type="entry name" value="NUCLEAR HORMONE RECEPTOR FAMILY-RELATED-RELATED"/>
    <property type="match status" value="1"/>
</dbReference>
<protein>
    <recommendedName>
        <fullName evidence="4">NR LBD domain-containing protein</fullName>
    </recommendedName>
</protein>
<feature type="domain" description="NR LBD" evidence="4">
    <location>
        <begin position="85"/>
        <end position="321"/>
    </location>
</feature>
<evidence type="ECO:0000313" key="5">
    <source>
        <dbReference type="EMBL" id="CAD6193548.1"/>
    </source>
</evidence>
<evidence type="ECO:0000256" key="3">
    <source>
        <dbReference type="ARBA" id="ARBA00023170"/>
    </source>
</evidence>
<comment type="caution">
    <text evidence="5">The sequence shown here is derived from an EMBL/GenBank/DDBJ whole genome shotgun (WGS) entry which is preliminary data.</text>
</comment>
<evidence type="ECO:0000259" key="4">
    <source>
        <dbReference type="PROSITE" id="PS51843"/>
    </source>
</evidence>
<dbReference type="Gene3D" id="1.10.565.10">
    <property type="entry name" value="Retinoid X Receptor"/>
    <property type="match status" value="1"/>
</dbReference>
<dbReference type="SMART" id="SM00430">
    <property type="entry name" value="HOLI"/>
    <property type="match status" value="1"/>
</dbReference>
<reference evidence="5" key="1">
    <citation type="submission" date="2020-10" db="EMBL/GenBank/DDBJ databases">
        <authorList>
            <person name="Kikuchi T."/>
        </authorList>
    </citation>
    <scope>NUCLEOTIDE SEQUENCE</scope>
    <source>
        <strain evidence="5">NKZ352</strain>
    </source>
</reference>
<keyword evidence="3" id="KW-0675">Receptor</keyword>
<dbReference type="PANTHER" id="PTHR47630:SF5">
    <property type="entry name" value="NR LBD DOMAIN-CONTAINING PROTEIN"/>
    <property type="match status" value="1"/>
</dbReference>
<gene>
    <name evidence="5" type="ORF">CAUJ_LOCUS9467</name>
</gene>
<evidence type="ECO:0000256" key="2">
    <source>
        <dbReference type="ARBA" id="ARBA00023163"/>
    </source>
</evidence>
<organism evidence="5 6">
    <name type="scientific">Caenorhabditis auriculariae</name>
    <dbReference type="NCBI Taxonomy" id="2777116"/>
    <lineage>
        <taxon>Eukaryota</taxon>
        <taxon>Metazoa</taxon>
        <taxon>Ecdysozoa</taxon>
        <taxon>Nematoda</taxon>
        <taxon>Chromadorea</taxon>
        <taxon>Rhabditida</taxon>
        <taxon>Rhabditina</taxon>
        <taxon>Rhabditomorpha</taxon>
        <taxon>Rhabditoidea</taxon>
        <taxon>Rhabditidae</taxon>
        <taxon>Peloderinae</taxon>
        <taxon>Caenorhabditis</taxon>
    </lineage>
</organism>
<dbReference type="Pfam" id="PF00104">
    <property type="entry name" value="Hormone_recep"/>
    <property type="match status" value="1"/>
</dbReference>
<dbReference type="InterPro" id="IPR052499">
    <property type="entry name" value="C.elegans_NHRs"/>
</dbReference>
<dbReference type="SUPFAM" id="SSF48508">
    <property type="entry name" value="Nuclear receptor ligand-binding domain"/>
    <property type="match status" value="1"/>
</dbReference>
<proteinExistence type="predicted"/>
<dbReference type="InterPro" id="IPR000536">
    <property type="entry name" value="Nucl_hrmn_rcpt_lig-bd"/>
</dbReference>
<dbReference type="PROSITE" id="PS51843">
    <property type="entry name" value="NR_LBD"/>
    <property type="match status" value="1"/>
</dbReference>
<dbReference type="EMBL" id="CAJGYM010000036">
    <property type="protein sequence ID" value="CAD6193548.1"/>
    <property type="molecule type" value="Genomic_DNA"/>
</dbReference>
<dbReference type="InterPro" id="IPR035500">
    <property type="entry name" value="NHR-like_dom_sf"/>
</dbReference>
<sequence>MSCSEDEIEEEIPSVSSKPALELAVAAQNCIRFPSKQFGIFLDLLFPSEDPKNLLGRFLHLENYCTGHERILMKPNSDIDVDLFQAFHYPTRISQRYALAEKMEKQICEGTIKRMWCRLVAYYFEWLTGIGEIRSFLEEDKVFLCTGQLCRILCFVVSYFTYLGGVDGVLDFGGGIYFDPALCPTGLIKTFAGAITSVMGEAILPVMRKLRITHEEYVLLKVITFFNTSQFIGLSDGGIEMANKVCNKYRYALANLVKEYVEQNYPTLQESQRHELVLSRLQDLLQLQHGIVTMGEVDDHYLEKLININYGGLHGTLTKQIHVERHKSTIPRRYS</sequence>
<name>A0A8S1HGR1_9PELO</name>
<dbReference type="OrthoDB" id="5807102at2759"/>
<dbReference type="AlphaFoldDB" id="A0A8S1HGR1"/>
<evidence type="ECO:0000256" key="1">
    <source>
        <dbReference type="ARBA" id="ARBA00023015"/>
    </source>
</evidence>
<keyword evidence="1" id="KW-0805">Transcription regulation</keyword>
<dbReference type="Proteomes" id="UP000835052">
    <property type="component" value="Unassembled WGS sequence"/>
</dbReference>